<dbReference type="Proteomes" id="UP000287687">
    <property type="component" value="Unassembled WGS sequence"/>
</dbReference>
<organism evidence="3 4">
    <name type="scientific">Neorhizobium lilium</name>
    <dbReference type="NCBI Taxonomy" id="2503024"/>
    <lineage>
        <taxon>Bacteria</taxon>
        <taxon>Pseudomonadati</taxon>
        <taxon>Pseudomonadota</taxon>
        <taxon>Alphaproteobacteria</taxon>
        <taxon>Hyphomicrobiales</taxon>
        <taxon>Rhizobiaceae</taxon>
        <taxon>Rhizobium/Agrobacterium group</taxon>
        <taxon>Neorhizobium</taxon>
    </lineage>
</organism>
<dbReference type="EMBL" id="SBIP01000002">
    <property type="protein sequence ID" value="RWX78581.1"/>
    <property type="molecule type" value="Genomic_DNA"/>
</dbReference>
<proteinExistence type="predicted"/>
<evidence type="ECO:0000256" key="2">
    <source>
        <dbReference type="SAM" id="Phobius"/>
    </source>
</evidence>
<dbReference type="AlphaFoldDB" id="A0A3S3VKA2"/>
<feature type="compositionally biased region" description="Pro residues" evidence="1">
    <location>
        <begin position="104"/>
        <end position="113"/>
    </location>
</feature>
<keyword evidence="4" id="KW-1185">Reference proteome</keyword>
<dbReference type="InterPro" id="IPR009273">
    <property type="entry name" value="DUF930"/>
</dbReference>
<dbReference type="PRINTS" id="PR01217">
    <property type="entry name" value="PRICHEXTENSN"/>
</dbReference>
<keyword evidence="2" id="KW-1133">Transmembrane helix</keyword>
<dbReference type="Pfam" id="PF06059">
    <property type="entry name" value="DUF930"/>
    <property type="match status" value="1"/>
</dbReference>
<sequence length="386" mass="41748">MSEDRRHSYGKIGWGVGVSVLLHMLVVAAFLVRLPLPVSEPPKEETVEVELVPPPQPQPEPKEPETPKLKLPKPEEPKPEEAKKEEPPPPPPEAPKVEEAQKQEPPPPPPKPPEPPKQEAKQPEPPPPRPAKQEEPAADQAQQGKPQPLDVLRPVVEFGDKDSGPRKALDGNSSAEQGPQPDQAPTEEKADAAAADAPPPPDKAEETQGNPVPDISVPEISASSANPQAQGNAGVALPDEVKAALVTPAPKPDVKPSTKPKPVTTADLPEVKRLFSTNDTGEGVARTAMGNIPRDIRASQLCSTELKEQLRHGSPSYSPELLPSYRLPSGTVMEVQRGAFRADAQWYDLSFRCELDDKVTKVVSFGFTVGPPVPQSQWRKRGFPEF</sequence>
<feature type="compositionally biased region" description="Basic and acidic residues" evidence="1">
    <location>
        <begin position="60"/>
        <end position="87"/>
    </location>
</feature>
<reference evidence="3 4" key="1">
    <citation type="submission" date="2019-01" db="EMBL/GenBank/DDBJ databases">
        <title>The draft genome of Rhizobium sp. 24NR.</title>
        <authorList>
            <person name="Liu L."/>
            <person name="Liang L."/>
            <person name="Shi S."/>
            <person name="Xu L."/>
            <person name="Wang X."/>
            <person name="Li L."/>
            <person name="Zhang X."/>
        </authorList>
    </citation>
    <scope>NUCLEOTIDE SEQUENCE [LARGE SCALE GENOMIC DNA]</scope>
    <source>
        <strain evidence="3 4">24NR</strain>
    </source>
</reference>
<feature type="region of interest" description="Disordered" evidence="1">
    <location>
        <begin position="39"/>
        <end position="270"/>
    </location>
</feature>
<feature type="transmembrane region" description="Helical" evidence="2">
    <location>
        <begin position="12"/>
        <end position="32"/>
    </location>
</feature>
<keyword evidence="2" id="KW-0472">Membrane</keyword>
<gene>
    <name evidence="3" type="ORF">EPK99_08235</name>
</gene>
<evidence type="ECO:0000313" key="3">
    <source>
        <dbReference type="EMBL" id="RWX78581.1"/>
    </source>
</evidence>
<evidence type="ECO:0000313" key="4">
    <source>
        <dbReference type="Proteomes" id="UP000287687"/>
    </source>
</evidence>
<feature type="compositionally biased region" description="Basic and acidic residues" evidence="1">
    <location>
        <begin position="158"/>
        <end position="169"/>
    </location>
</feature>
<evidence type="ECO:0000256" key="1">
    <source>
        <dbReference type="SAM" id="MobiDB-lite"/>
    </source>
</evidence>
<accession>A0A3S3VKA2</accession>
<comment type="caution">
    <text evidence="3">The sequence shown here is derived from an EMBL/GenBank/DDBJ whole genome shotgun (WGS) entry which is preliminary data.</text>
</comment>
<dbReference type="RefSeq" id="WP_128442558.1">
    <property type="nucleotide sequence ID" value="NZ_SBIP01000002.1"/>
</dbReference>
<keyword evidence="2" id="KW-0812">Transmembrane</keyword>
<name>A0A3S3VKA2_9HYPH</name>
<feature type="compositionally biased region" description="Polar residues" evidence="1">
    <location>
        <begin position="221"/>
        <end position="231"/>
    </location>
</feature>
<protein>
    <submittedName>
        <fullName evidence="3">DUF930 domain-containing protein</fullName>
    </submittedName>
</protein>
<dbReference type="OrthoDB" id="9804158at2"/>